<evidence type="ECO:0000313" key="1">
    <source>
        <dbReference type="EMBL" id="HGY55973.1"/>
    </source>
</evidence>
<reference evidence="1" key="1">
    <citation type="journal article" date="2020" name="mSystems">
        <title>Genome- and Community-Level Interaction Insights into Carbon Utilization and Element Cycling Functions of Hydrothermarchaeota in Hydrothermal Sediment.</title>
        <authorList>
            <person name="Zhou Z."/>
            <person name="Liu Y."/>
            <person name="Xu W."/>
            <person name="Pan J."/>
            <person name="Luo Z.H."/>
            <person name="Li M."/>
        </authorList>
    </citation>
    <scope>NUCLEOTIDE SEQUENCE [LARGE SCALE GENOMIC DNA]</scope>
    <source>
        <strain evidence="1">HyVt-577</strain>
    </source>
</reference>
<name>A0A7V4U152_CALAY</name>
<comment type="caution">
    <text evidence="1">The sequence shown here is derived from an EMBL/GenBank/DDBJ whole genome shotgun (WGS) entry which is preliminary data.</text>
</comment>
<proteinExistence type="predicted"/>
<sequence>MPKSFTLLALFFFALNISFSSLPPRPYYKYYVSGFVKVDSLVNKENFAVQLYGMQAEYMPAYQAIKGIQTGTEQPVALTDTAGYFSIVVSDYLLFDSLKAGVVRPDKPVIYSPPYFIDPNRLKAIDEYYEPDNGHGCTSCSTTEPMESRVAYYEYYLDNVRIEIK</sequence>
<organism evidence="1">
    <name type="scientific">Caldithrix abyssi</name>
    <dbReference type="NCBI Taxonomy" id="187145"/>
    <lineage>
        <taxon>Bacteria</taxon>
        <taxon>Pseudomonadati</taxon>
        <taxon>Calditrichota</taxon>
        <taxon>Calditrichia</taxon>
        <taxon>Calditrichales</taxon>
        <taxon>Calditrichaceae</taxon>
        <taxon>Caldithrix</taxon>
    </lineage>
</organism>
<dbReference type="EMBL" id="DRQG01000090">
    <property type="protein sequence ID" value="HGY55973.1"/>
    <property type="molecule type" value="Genomic_DNA"/>
</dbReference>
<accession>A0A7V4U152</accession>
<gene>
    <name evidence="1" type="ORF">ENK44_09740</name>
</gene>
<protein>
    <submittedName>
        <fullName evidence="1">Uncharacterized protein</fullName>
    </submittedName>
</protein>
<dbReference type="Proteomes" id="UP000885779">
    <property type="component" value="Unassembled WGS sequence"/>
</dbReference>
<dbReference type="AlphaFoldDB" id="A0A7V4U152"/>